<keyword evidence="4" id="KW-1185">Reference proteome</keyword>
<dbReference type="Proteomes" id="UP000250140">
    <property type="component" value="Unassembled WGS sequence"/>
</dbReference>
<proteinExistence type="inferred from homology"/>
<keyword evidence="3" id="KW-0808">Transferase</keyword>
<dbReference type="InterPro" id="IPR042529">
    <property type="entry name" value="IF_2B-like_C"/>
</dbReference>
<dbReference type="AlphaFoldDB" id="A0A8E2EXR1"/>
<dbReference type="SUPFAM" id="SSF100950">
    <property type="entry name" value="NagB/RpiA/CoA transferase-like"/>
    <property type="match status" value="1"/>
</dbReference>
<feature type="non-terminal residue" evidence="3">
    <location>
        <position position="361"/>
    </location>
</feature>
<evidence type="ECO:0000313" key="3">
    <source>
        <dbReference type="EMBL" id="OCL06850.1"/>
    </source>
</evidence>
<dbReference type="PANTHER" id="PTHR43475">
    <property type="entry name" value="METHYLTHIORIBOSE-1-PHOSPHATE ISOMERASE"/>
    <property type="match status" value="1"/>
</dbReference>
<sequence length="361" mass="39677">NDQVMHPTALQRGIHMLQEDFQNGARVLATNAAGALKDVIIEQGEIAQTAEELWNASCLAGSKLKNARPSMGAAIGNALVQALSAVKNAWEKELGSNWMKIEGVETVRWMARIGAKQVQVTITQRNESAGRLADVFTLWCSKKSRSIPGPHPLKILTLSYSSSLKACILKALRERPELQLDIRIIESRPRCEGADFGIALHNEFYSEDTANGRLSIQMAPDSSVAMLAKDVDVVLLGADRISSSGDVSNKRGSLAVTLCAKALSPNVEAVIVSESDKIAIPGTMDEHAEESNDPHEVTDLWDLPGLRRGDKPLEHCKILNGYFEWVPSKWIDAYICEIGTLSKQDIMTISRRTEEMEKEVF</sequence>
<name>A0A8E2EXR1_9PEZI</name>
<dbReference type="Pfam" id="PF01008">
    <property type="entry name" value="IF-2B"/>
    <property type="match status" value="1"/>
</dbReference>
<dbReference type="PANTHER" id="PTHR43475:SF3">
    <property type="entry name" value="TRANSLATION INITIATION FACTOR EIF-2B SUBUNIT FAMILY PROTEIN (AFU_ORTHOLOGUE AFUA_2G14290)"/>
    <property type="match status" value="1"/>
</dbReference>
<dbReference type="OrthoDB" id="206213at2759"/>
<dbReference type="GO" id="GO:0046523">
    <property type="term" value="F:S-methyl-5-thioribose-1-phosphate isomerase activity"/>
    <property type="evidence" value="ECO:0007669"/>
    <property type="project" value="TreeGrafter"/>
</dbReference>
<evidence type="ECO:0000313" key="4">
    <source>
        <dbReference type="Proteomes" id="UP000250140"/>
    </source>
</evidence>
<gene>
    <name evidence="3" type="ORF">AOQ84DRAFT_255931</name>
</gene>
<evidence type="ECO:0000256" key="1">
    <source>
        <dbReference type="ARBA" id="ARBA00007251"/>
    </source>
</evidence>
<dbReference type="Gene3D" id="3.40.50.10470">
    <property type="entry name" value="Translation initiation factor eif-2b, domain 2"/>
    <property type="match status" value="1"/>
</dbReference>
<dbReference type="InterPro" id="IPR000649">
    <property type="entry name" value="IF-2B-related"/>
</dbReference>
<comment type="similarity">
    <text evidence="1 2">Belongs to the eIF-2B alpha/beta/delta subunits family.</text>
</comment>
<accession>A0A8E2EXR1</accession>
<organism evidence="3 4">
    <name type="scientific">Glonium stellatum</name>
    <dbReference type="NCBI Taxonomy" id="574774"/>
    <lineage>
        <taxon>Eukaryota</taxon>
        <taxon>Fungi</taxon>
        <taxon>Dikarya</taxon>
        <taxon>Ascomycota</taxon>
        <taxon>Pezizomycotina</taxon>
        <taxon>Dothideomycetes</taxon>
        <taxon>Pleosporomycetidae</taxon>
        <taxon>Gloniales</taxon>
        <taxon>Gloniaceae</taxon>
        <taxon>Glonium</taxon>
    </lineage>
</organism>
<reference evidence="3 4" key="1">
    <citation type="journal article" date="2016" name="Nat. Commun.">
        <title>Ectomycorrhizal ecology is imprinted in the genome of the dominant symbiotic fungus Cenococcum geophilum.</title>
        <authorList>
            <consortium name="DOE Joint Genome Institute"/>
            <person name="Peter M."/>
            <person name="Kohler A."/>
            <person name="Ohm R.A."/>
            <person name="Kuo A."/>
            <person name="Krutzmann J."/>
            <person name="Morin E."/>
            <person name="Arend M."/>
            <person name="Barry K.W."/>
            <person name="Binder M."/>
            <person name="Choi C."/>
            <person name="Clum A."/>
            <person name="Copeland A."/>
            <person name="Grisel N."/>
            <person name="Haridas S."/>
            <person name="Kipfer T."/>
            <person name="LaButti K."/>
            <person name="Lindquist E."/>
            <person name="Lipzen A."/>
            <person name="Maire R."/>
            <person name="Meier B."/>
            <person name="Mihaltcheva S."/>
            <person name="Molinier V."/>
            <person name="Murat C."/>
            <person name="Poggeler S."/>
            <person name="Quandt C.A."/>
            <person name="Sperisen C."/>
            <person name="Tritt A."/>
            <person name="Tisserant E."/>
            <person name="Crous P.W."/>
            <person name="Henrissat B."/>
            <person name="Nehls U."/>
            <person name="Egli S."/>
            <person name="Spatafora J.W."/>
            <person name="Grigoriev I.V."/>
            <person name="Martin F.M."/>
        </authorList>
    </citation>
    <scope>NUCLEOTIDE SEQUENCE [LARGE SCALE GENOMIC DNA]</scope>
    <source>
        <strain evidence="3 4">CBS 207.34</strain>
    </source>
</reference>
<dbReference type="EMBL" id="KV749966">
    <property type="protein sequence ID" value="OCL06850.1"/>
    <property type="molecule type" value="Genomic_DNA"/>
</dbReference>
<feature type="non-terminal residue" evidence="3">
    <location>
        <position position="1"/>
    </location>
</feature>
<dbReference type="GO" id="GO:0019509">
    <property type="term" value="P:L-methionine salvage from methylthioadenosine"/>
    <property type="evidence" value="ECO:0007669"/>
    <property type="project" value="TreeGrafter"/>
</dbReference>
<dbReference type="GO" id="GO:0016740">
    <property type="term" value="F:transferase activity"/>
    <property type="evidence" value="ECO:0007669"/>
    <property type="project" value="UniProtKB-KW"/>
</dbReference>
<dbReference type="InterPro" id="IPR037171">
    <property type="entry name" value="NagB/RpiA_transferase-like"/>
</dbReference>
<protein>
    <submittedName>
        <fullName evidence="3">Nagb/rpia/CoA transferase-like protein</fullName>
    </submittedName>
</protein>
<evidence type="ECO:0000256" key="2">
    <source>
        <dbReference type="RuleBase" id="RU003814"/>
    </source>
</evidence>